<comment type="caution">
    <text evidence="1">The sequence shown here is derived from an EMBL/GenBank/DDBJ whole genome shotgun (WGS) entry which is preliminary data.</text>
</comment>
<evidence type="ECO:0000313" key="2">
    <source>
        <dbReference type="Proteomes" id="UP000247569"/>
    </source>
</evidence>
<dbReference type="Pfam" id="PF20116">
    <property type="entry name" value="DUF6506"/>
    <property type="match status" value="2"/>
</dbReference>
<protein>
    <submittedName>
        <fullName evidence="1">Uncharacterized protein</fullName>
    </submittedName>
</protein>
<dbReference type="AlphaFoldDB" id="A0A318JSD9"/>
<sequence>MSNTKAVIYEAVEANPDTDRLVTRWSGGQIVFIAVPGPEVGLQVAVGLAEDGVELIELCGGFGLPLHAAALAAIGDRTPVWAILYGIESLAPAYAFNQRYEQGATQRGAFIYLSPEADPATDRATRQDGTLTTVFAAARNATEAADIAAALADEPAGLHLVELYGGVGPDWAAAVLEKVGGRAAVGLPSYPPSA</sequence>
<name>A0A318JSD9_9NOCA</name>
<keyword evidence="2" id="KW-1185">Reference proteome</keyword>
<evidence type="ECO:0000313" key="1">
    <source>
        <dbReference type="EMBL" id="PXX54900.1"/>
    </source>
</evidence>
<dbReference type="RefSeq" id="WP_051187827.1">
    <property type="nucleotide sequence ID" value="NZ_QJKF01000022.1"/>
</dbReference>
<dbReference type="InterPro" id="IPR045441">
    <property type="entry name" value="DUF6506"/>
</dbReference>
<dbReference type="EMBL" id="QJKF01000022">
    <property type="protein sequence ID" value="PXX54900.1"/>
    <property type="molecule type" value="Genomic_DNA"/>
</dbReference>
<accession>A0A318JSD9</accession>
<proteinExistence type="predicted"/>
<reference evidence="1 2" key="1">
    <citation type="submission" date="2018-05" db="EMBL/GenBank/DDBJ databases">
        <title>Genomic Encyclopedia of Type Strains, Phase IV (KMG-IV): sequencing the most valuable type-strain genomes for metagenomic binning, comparative biology and taxonomic classification.</title>
        <authorList>
            <person name="Goeker M."/>
        </authorList>
    </citation>
    <scope>NUCLEOTIDE SEQUENCE [LARGE SCALE GENOMIC DNA]</scope>
    <source>
        <strain evidence="1 2">DSM 44704</strain>
    </source>
</reference>
<dbReference type="Proteomes" id="UP000247569">
    <property type="component" value="Unassembled WGS sequence"/>
</dbReference>
<gene>
    <name evidence="1" type="ORF">DFR70_12241</name>
</gene>
<dbReference type="OrthoDB" id="8595161at2"/>
<organism evidence="1 2">
    <name type="scientific">Nocardia tenerifensis</name>
    <dbReference type="NCBI Taxonomy" id="228006"/>
    <lineage>
        <taxon>Bacteria</taxon>
        <taxon>Bacillati</taxon>
        <taxon>Actinomycetota</taxon>
        <taxon>Actinomycetes</taxon>
        <taxon>Mycobacteriales</taxon>
        <taxon>Nocardiaceae</taxon>
        <taxon>Nocardia</taxon>
    </lineage>
</organism>